<protein>
    <recommendedName>
        <fullName evidence="4">Oligosaccharide repeat unit polymerase</fullName>
    </recommendedName>
</protein>
<keyword evidence="1" id="KW-0472">Membrane</keyword>
<evidence type="ECO:0000256" key="1">
    <source>
        <dbReference type="SAM" id="Phobius"/>
    </source>
</evidence>
<feature type="transmembrane region" description="Helical" evidence="1">
    <location>
        <begin position="139"/>
        <end position="167"/>
    </location>
</feature>
<proteinExistence type="predicted"/>
<keyword evidence="3" id="KW-1185">Reference proteome</keyword>
<organism evidence="2 3">
    <name type="scientific">Barrientosiimonas humi</name>
    <dbReference type="NCBI Taxonomy" id="999931"/>
    <lineage>
        <taxon>Bacteria</taxon>
        <taxon>Bacillati</taxon>
        <taxon>Actinomycetota</taxon>
        <taxon>Actinomycetes</taxon>
        <taxon>Micrococcales</taxon>
        <taxon>Dermacoccaceae</taxon>
        <taxon>Barrientosiimonas</taxon>
    </lineage>
</organism>
<comment type="caution">
    <text evidence="2">The sequence shown here is derived from an EMBL/GenBank/DDBJ whole genome shotgun (WGS) entry which is preliminary data.</text>
</comment>
<dbReference type="AlphaFoldDB" id="A0A542XE36"/>
<feature type="transmembrane region" description="Helical" evidence="1">
    <location>
        <begin position="82"/>
        <end position="100"/>
    </location>
</feature>
<feature type="transmembrane region" description="Helical" evidence="1">
    <location>
        <begin position="413"/>
        <end position="432"/>
    </location>
</feature>
<reference evidence="2 3" key="1">
    <citation type="submission" date="2019-06" db="EMBL/GenBank/DDBJ databases">
        <title>Sequencing the genomes of 1000 actinobacteria strains.</title>
        <authorList>
            <person name="Klenk H.-P."/>
        </authorList>
    </citation>
    <scope>NUCLEOTIDE SEQUENCE [LARGE SCALE GENOMIC DNA]</scope>
    <source>
        <strain evidence="2 3">DSM 24617</strain>
    </source>
</reference>
<feature type="transmembrane region" description="Helical" evidence="1">
    <location>
        <begin position="187"/>
        <end position="209"/>
    </location>
</feature>
<feature type="transmembrane region" description="Helical" evidence="1">
    <location>
        <begin position="260"/>
        <end position="282"/>
    </location>
</feature>
<name>A0A542XE36_9MICO</name>
<evidence type="ECO:0000313" key="2">
    <source>
        <dbReference type="EMBL" id="TQL34091.1"/>
    </source>
</evidence>
<feature type="transmembrane region" description="Helical" evidence="1">
    <location>
        <begin position="54"/>
        <end position="73"/>
    </location>
</feature>
<dbReference type="EMBL" id="VFOK01000001">
    <property type="protein sequence ID" value="TQL34091.1"/>
    <property type="molecule type" value="Genomic_DNA"/>
</dbReference>
<feature type="transmembrane region" description="Helical" evidence="1">
    <location>
        <begin position="361"/>
        <end position="383"/>
    </location>
</feature>
<accession>A0A542XE36</accession>
<keyword evidence="1" id="KW-0812">Transmembrane</keyword>
<evidence type="ECO:0000313" key="3">
    <source>
        <dbReference type="Proteomes" id="UP000318336"/>
    </source>
</evidence>
<keyword evidence="1" id="KW-1133">Transmembrane helix</keyword>
<feature type="transmembrane region" description="Helical" evidence="1">
    <location>
        <begin position="390"/>
        <end position="407"/>
    </location>
</feature>
<evidence type="ECO:0008006" key="4">
    <source>
        <dbReference type="Google" id="ProtNLM"/>
    </source>
</evidence>
<feature type="transmembrane region" description="Helical" evidence="1">
    <location>
        <begin position="221"/>
        <end position="254"/>
    </location>
</feature>
<gene>
    <name evidence="2" type="ORF">FB554_2249</name>
</gene>
<sequence length="453" mass="48892">MRTQEKDSPGRSGRLRFLSALICLALAWVLQKVYRDIVYPQFNYLGYSYQDPQLAPYALALAIVCLCAMLLPVKLRRPSDTIVWILFVVAGLPAILVPHYGGPLEASQAAMLSAQSGAVMLAITVAARRNPLSLTLPRISLPVGVFWTGVAVYSLGVYTLIFAQFGVPTSVPNLLDVYDVRGDYRTALEGAAILSYLIPTQAGVVNPIVIARGLQRGKTALILLGLTGQIVIFAASGLKSVILSTPALILFYAILRRDRFSYGWLIALGTFIGALGSMVADLARGTATWTSISVRRFLLTPGLLAAAYVYVFDEAEKGYWAYSFLSSFRTYPYTESPPFMVGRIYFGREGMNSNASLFADGFANLGFLGMAIEGGALIVLLWLVNASTQGLPNALATLTFVVPAIALANSSVFTTALTHGLIAGILLSMLMAREDRGRERDDARGAAPPLLTR</sequence>
<feature type="transmembrane region" description="Helical" evidence="1">
    <location>
        <begin position="294"/>
        <end position="312"/>
    </location>
</feature>
<feature type="transmembrane region" description="Helical" evidence="1">
    <location>
        <begin position="106"/>
        <end position="127"/>
    </location>
</feature>
<dbReference type="Proteomes" id="UP000318336">
    <property type="component" value="Unassembled WGS sequence"/>
</dbReference>